<dbReference type="EMBL" id="BLXT01005682">
    <property type="protein sequence ID" value="GFO24977.1"/>
    <property type="molecule type" value="Genomic_DNA"/>
</dbReference>
<proteinExistence type="predicted"/>
<protein>
    <submittedName>
        <fullName evidence="1">Uncharacterized protein</fullName>
    </submittedName>
</protein>
<accession>A0AAV4C126</accession>
<organism evidence="1 2">
    <name type="scientific">Plakobranchus ocellatus</name>
    <dbReference type="NCBI Taxonomy" id="259542"/>
    <lineage>
        <taxon>Eukaryota</taxon>
        <taxon>Metazoa</taxon>
        <taxon>Spiralia</taxon>
        <taxon>Lophotrochozoa</taxon>
        <taxon>Mollusca</taxon>
        <taxon>Gastropoda</taxon>
        <taxon>Heterobranchia</taxon>
        <taxon>Euthyneura</taxon>
        <taxon>Panpulmonata</taxon>
        <taxon>Sacoglossa</taxon>
        <taxon>Placobranchoidea</taxon>
        <taxon>Plakobranchidae</taxon>
        <taxon>Plakobranchus</taxon>
    </lineage>
</organism>
<evidence type="ECO:0000313" key="2">
    <source>
        <dbReference type="Proteomes" id="UP000735302"/>
    </source>
</evidence>
<keyword evidence="2" id="KW-1185">Reference proteome</keyword>
<name>A0AAV4C126_9GAST</name>
<comment type="caution">
    <text evidence="1">The sequence shown here is derived from an EMBL/GenBank/DDBJ whole genome shotgun (WGS) entry which is preliminary data.</text>
</comment>
<dbReference type="AlphaFoldDB" id="A0AAV4C126"/>
<dbReference type="Proteomes" id="UP000735302">
    <property type="component" value="Unassembled WGS sequence"/>
</dbReference>
<sequence length="85" mass="10056">MGNVTRAEYEKHINDISNETSGRNNCRWSIISLDDGPSKHFDVSTYTRKQQDKLLTHPAWQAYWRCHCLSRLGLQDQYQQNWDAK</sequence>
<evidence type="ECO:0000313" key="1">
    <source>
        <dbReference type="EMBL" id="GFO24977.1"/>
    </source>
</evidence>
<reference evidence="1 2" key="1">
    <citation type="journal article" date="2021" name="Elife">
        <title>Chloroplast acquisition without the gene transfer in kleptoplastic sea slugs, Plakobranchus ocellatus.</title>
        <authorList>
            <person name="Maeda T."/>
            <person name="Takahashi S."/>
            <person name="Yoshida T."/>
            <person name="Shimamura S."/>
            <person name="Takaki Y."/>
            <person name="Nagai Y."/>
            <person name="Toyoda A."/>
            <person name="Suzuki Y."/>
            <person name="Arimoto A."/>
            <person name="Ishii H."/>
            <person name="Satoh N."/>
            <person name="Nishiyama T."/>
            <person name="Hasebe M."/>
            <person name="Maruyama T."/>
            <person name="Minagawa J."/>
            <person name="Obokata J."/>
            <person name="Shigenobu S."/>
        </authorList>
    </citation>
    <scope>NUCLEOTIDE SEQUENCE [LARGE SCALE GENOMIC DNA]</scope>
</reference>
<gene>
    <name evidence="1" type="ORF">PoB_005148200</name>
</gene>